<dbReference type="GO" id="GO:0005886">
    <property type="term" value="C:plasma membrane"/>
    <property type="evidence" value="ECO:0007669"/>
    <property type="project" value="UniProtKB-SubCell"/>
</dbReference>
<feature type="transmembrane region" description="Helical" evidence="9">
    <location>
        <begin position="47"/>
        <end position="65"/>
    </location>
</feature>
<organism evidence="11 12">
    <name type="scientific">Oceanibaculum pacificum</name>
    <dbReference type="NCBI Taxonomy" id="580166"/>
    <lineage>
        <taxon>Bacteria</taxon>
        <taxon>Pseudomonadati</taxon>
        <taxon>Pseudomonadota</taxon>
        <taxon>Alphaproteobacteria</taxon>
        <taxon>Rhodospirillales</taxon>
        <taxon>Oceanibaculaceae</taxon>
        <taxon>Oceanibaculum</taxon>
    </lineage>
</organism>
<evidence type="ECO:0000256" key="6">
    <source>
        <dbReference type="ARBA" id="ARBA00022989"/>
    </source>
</evidence>
<protein>
    <recommendedName>
        <fullName evidence="9">TRAP transporter small permease protein</fullName>
    </recommendedName>
</protein>
<feature type="transmembrane region" description="Helical" evidence="9">
    <location>
        <begin position="127"/>
        <end position="148"/>
    </location>
</feature>
<keyword evidence="12" id="KW-1185">Reference proteome</keyword>
<dbReference type="InterPro" id="IPR007387">
    <property type="entry name" value="TRAP_DctQ"/>
</dbReference>
<dbReference type="RefSeq" id="WP_067553071.1">
    <property type="nucleotide sequence ID" value="NZ_LPXN01000051.1"/>
</dbReference>
<evidence type="ECO:0000256" key="2">
    <source>
        <dbReference type="ARBA" id="ARBA00022448"/>
    </source>
</evidence>
<dbReference type="GO" id="GO:0015740">
    <property type="term" value="P:C4-dicarboxylate transport"/>
    <property type="evidence" value="ECO:0007669"/>
    <property type="project" value="TreeGrafter"/>
</dbReference>
<evidence type="ECO:0000256" key="4">
    <source>
        <dbReference type="ARBA" id="ARBA00022519"/>
    </source>
</evidence>
<reference evidence="11 12" key="1">
    <citation type="submission" date="2015-12" db="EMBL/GenBank/DDBJ databases">
        <title>Genome sequence of Oceanibaculum pacificum MCCC 1A02656.</title>
        <authorList>
            <person name="Lu L."/>
            <person name="Lai Q."/>
            <person name="Shao Z."/>
            <person name="Qian P."/>
        </authorList>
    </citation>
    <scope>NUCLEOTIDE SEQUENCE [LARGE SCALE GENOMIC DNA]</scope>
    <source>
        <strain evidence="11 12">MCCC 1A02656</strain>
    </source>
</reference>
<keyword evidence="7 9" id="KW-0472">Membrane</keyword>
<comment type="subcellular location">
    <subcellularLocation>
        <location evidence="1 9">Cell inner membrane</location>
        <topology evidence="1 9">Multi-pass membrane protein</topology>
    </subcellularLocation>
</comment>
<dbReference type="Pfam" id="PF04290">
    <property type="entry name" value="DctQ"/>
    <property type="match status" value="1"/>
</dbReference>
<dbReference type="EMBL" id="LPXN01000051">
    <property type="protein sequence ID" value="KZD12143.1"/>
    <property type="molecule type" value="Genomic_DNA"/>
</dbReference>
<comment type="caution">
    <text evidence="11">The sequence shown here is derived from an EMBL/GenBank/DDBJ whole genome shotgun (WGS) entry which is preliminary data.</text>
</comment>
<feature type="domain" description="Tripartite ATP-independent periplasmic transporters DctQ component" evidence="10">
    <location>
        <begin position="24"/>
        <end position="148"/>
    </location>
</feature>
<keyword evidence="3" id="KW-1003">Cell membrane</keyword>
<dbReference type="Proteomes" id="UP000076400">
    <property type="component" value="Unassembled WGS sequence"/>
</dbReference>
<dbReference type="GO" id="GO:0022857">
    <property type="term" value="F:transmembrane transporter activity"/>
    <property type="evidence" value="ECO:0007669"/>
    <property type="project" value="UniProtKB-UniRule"/>
</dbReference>
<dbReference type="AlphaFoldDB" id="A0A154WF33"/>
<name>A0A154WF33_9PROT</name>
<keyword evidence="2 9" id="KW-0813">Transport</keyword>
<evidence type="ECO:0000256" key="7">
    <source>
        <dbReference type="ARBA" id="ARBA00023136"/>
    </source>
</evidence>
<keyword evidence="4 9" id="KW-0997">Cell inner membrane</keyword>
<comment type="function">
    <text evidence="9">Part of the tripartite ATP-independent periplasmic (TRAP) transport system.</text>
</comment>
<feature type="transmembrane region" description="Helical" evidence="9">
    <location>
        <begin position="85"/>
        <end position="107"/>
    </location>
</feature>
<dbReference type="STRING" id="580166.AUP43_17315"/>
<evidence type="ECO:0000256" key="8">
    <source>
        <dbReference type="ARBA" id="ARBA00038436"/>
    </source>
</evidence>
<proteinExistence type="inferred from homology"/>
<evidence type="ECO:0000313" key="12">
    <source>
        <dbReference type="Proteomes" id="UP000076400"/>
    </source>
</evidence>
<gene>
    <name evidence="11" type="ORF">AUP43_17315</name>
</gene>
<keyword evidence="5 9" id="KW-0812">Transmembrane</keyword>
<dbReference type="OrthoDB" id="5801785at2"/>
<evidence type="ECO:0000256" key="9">
    <source>
        <dbReference type="RuleBase" id="RU369079"/>
    </source>
</evidence>
<accession>A0A154WF33</accession>
<feature type="transmembrane region" description="Helical" evidence="9">
    <location>
        <begin position="12"/>
        <end position="35"/>
    </location>
</feature>
<evidence type="ECO:0000313" key="11">
    <source>
        <dbReference type="EMBL" id="KZD12143.1"/>
    </source>
</evidence>
<comment type="similarity">
    <text evidence="8 9">Belongs to the TRAP transporter small permease family.</text>
</comment>
<comment type="subunit">
    <text evidence="9">The complex comprises the extracytoplasmic solute receptor protein and the two transmembrane proteins.</text>
</comment>
<sequence>MFATLRTIFDRTLAAFVILLLASLTVIIVMGVVYRKMGWSLVWYDEVASIMLAWLTYYGAALAALKRAHIGFPGMVNAMRPQFRIPAVLFGEACVIGFFALLAWFGYEVLVILEGDTMVSLPGISTQLTQSVIPIGAVLFIIAQLLSLPEVLEQARGKGVLDAEEKQLQEMLQ</sequence>
<dbReference type="PANTHER" id="PTHR35011:SF2">
    <property type="entry name" value="2,3-DIKETO-L-GULONATE TRAP TRANSPORTER SMALL PERMEASE PROTEIN YIAM"/>
    <property type="match status" value="1"/>
</dbReference>
<dbReference type="InterPro" id="IPR055348">
    <property type="entry name" value="DctQ"/>
</dbReference>
<evidence type="ECO:0000256" key="3">
    <source>
        <dbReference type="ARBA" id="ARBA00022475"/>
    </source>
</evidence>
<evidence type="ECO:0000259" key="10">
    <source>
        <dbReference type="Pfam" id="PF04290"/>
    </source>
</evidence>
<dbReference type="PANTHER" id="PTHR35011">
    <property type="entry name" value="2,3-DIKETO-L-GULONATE TRAP TRANSPORTER SMALL PERMEASE PROTEIN YIAM"/>
    <property type="match status" value="1"/>
</dbReference>
<keyword evidence="6 9" id="KW-1133">Transmembrane helix</keyword>
<evidence type="ECO:0000256" key="1">
    <source>
        <dbReference type="ARBA" id="ARBA00004429"/>
    </source>
</evidence>
<evidence type="ECO:0000256" key="5">
    <source>
        <dbReference type="ARBA" id="ARBA00022692"/>
    </source>
</evidence>